<gene>
    <name evidence="3" type="ORF">BET99_01965</name>
</gene>
<dbReference type="Proteomes" id="UP000183615">
    <property type="component" value="Unassembled WGS sequence"/>
</dbReference>
<dbReference type="InterPro" id="IPR002769">
    <property type="entry name" value="eIF6"/>
</dbReference>
<accession>A0A1J5TZD0</accession>
<dbReference type="AlphaFoldDB" id="A0A1J5TZD0"/>
<dbReference type="GO" id="GO:0042256">
    <property type="term" value="P:cytosolic ribosome assembly"/>
    <property type="evidence" value="ECO:0007669"/>
    <property type="project" value="InterPro"/>
</dbReference>
<comment type="caution">
    <text evidence="3">The sequence shown here is derived from an EMBL/GenBank/DDBJ whole genome shotgun (WGS) entry which is preliminary data.</text>
</comment>
<reference evidence="3 4" key="1">
    <citation type="submission" date="2016-08" db="EMBL/GenBank/DDBJ databases">
        <title>New Insights into Marine Group III Euryarchaeota, from dark to light.</title>
        <authorList>
            <person name="Haro-Moreno J.M."/>
            <person name="Rodriguez-Valera F."/>
            <person name="Lopez-Garcia P."/>
            <person name="Moreira D."/>
            <person name="Martin-Cuadrado A.B."/>
        </authorList>
    </citation>
    <scope>NUCLEOTIDE SEQUENCE [LARGE SCALE GENOMIC DNA]</scope>
    <source>
        <strain evidence="3">CG-Epi2</strain>
    </source>
</reference>
<sequence>MALIQKNLFNSPYSGVFCATNDNLTLIPPGIPDDDMEAISEALGTKFEVMTIGGSSVLGTLLAMNNHGILVSNLVSSLEVDKLEKISDNFNLKFGILSDRSNANGNNFLINDNGGFCNENLGSRSIKSAEEVLGIKIKALSLNQMDTLGMIGCINNKGGICHPDISDAERNIMEKILDIPVMDGTVNFGMPLVGAGVVSSSNGAVCGQQSTGIELGRIEEALMLF</sequence>
<evidence type="ECO:0000313" key="3">
    <source>
        <dbReference type="EMBL" id="OIR21616.1"/>
    </source>
</evidence>
<dbReference type="GO" id="GO:0003743">
    <property type="term" value="F:translation initiation factor activity"/>
    <property type="evidence" value="ECO:0007669"/>
    <property type="project" value="UniProtKB-KW"/>
</dbReference>
<dbReference type="SUPFAM" id="SSF55909">
    <property type="entry name" value="Pentein"/>
    <property type="match status" value="1"/>
</dbReference>
<evidence type="ECO:0000256" key="2">
    <source>
        <dbReference type="ARBA" id="ARBA00022917"/>
    </source>
</evidence>
<name>A0A1J5TZD0_9ARCH</name>
<proteinExistence type="predicted"/>
<dbReference type="EMBL" id="MIYZ01000039">
    <property type="protein sequence ID" value="OIR21616.1"/>
    <property type="molecule type" value="Genomic_DNA"/>
</dbReference>
<protein>
    <recommendedName>
        <fullName evidence="5">Translation initiation factor 6</fullName>
    </recommendedName>
</protein>
<evidence type="ECO:0008006" key="5">
    <source>
        <dbReference type="Google" id="ProtNLM"/>
    </source>
</evidence>
<evidence type="ECO:0000313" key="4">
    <source>
        <dbReference type="Proteomes" id="UP000183615"/>
    </source>
</evidence>
<dbReference type="Pfam" id="PF01912">
    <property type="entry name" value="eIF-6"/>
    <property type="match status" value="1"/>
</dbReference>
<dbReference type="GO" id="GO:0043022">
    <property type="term" value="F:ribosome binding"/>
    <property type="evidence" value="ECO:0007669"/>
    <property type="project" value="InterPro"/>
</dbReference>
<dbReference type="SMART" id="SM00654">
    <property type="entry name" value="eIF6"/>
    <property type="match status" value="1"/>
</dbReference>
<dbReference type="NCBIfam" id="TIGR00323">
    <property type="entry name" value="eIF-6"/>
    <property type="match status" value="1"/>
</dbReference>
<evidence type="ECO:0000256" key="1">
    <source>
        <dbReference type="ARBA" id="ARBA00022540"/>
    </source>
</evidence>
<organism evidence="3 4">
    <name type="scientific">Marine Group III euryarchaeote CG-Epi2</name>
    <dbReference type="NCBI Taxonomy" id="1888996"/>
    <lineage>
        <taxon>Archaea</taxon>
        <taxon>Methanobacteriati</taxon>
        <taxon>Thermoplasmatota</taxon>
        <taxon>Thermoplasmata</taxon>
        <taxon>Candidatus Thermoprofundales</taxon>
    </lineage>
</organism>
<dbReference type="PANTHER" id="PTHR10784">
    <property type="entry name" value="TRANSLATION INITIATION FACTOR 6"/>
    <property type="match status" value="1"/>
</dbReference>
<keyword evidence="1" id="KW-0396">Initiation factor</keyword>
<dbReference type="Gene3D" id="3.75.10.10">
    <property type="entry name" value="L-arginine/glycine Amidinotransferase, Chain A"/>
    <property type="match status" value="1"/>
</dbReference>
<keyword evidence="2" id="KW-0648">Protein biosynthesis</keyword>